<dbReference type="EMBL" id="GISG01241681">
    <property type="protein sequence ID" value="MBA4668893.1"/>
    <property type="molecule type" value="Transcribed_RNA"/>
</dbReference>
<accession>A0A7C9AKZ7</accession>
<reference evidence="2" key="2">
    <citation type="submission" date="2020-07" db="EMBL/GenBank/DDBJ databases">
        <authorList>
            <person name="Vera ALvarez R."/>
            <person name="Arias-Moreno D.M."/>
            <person name="Jimenez-Jacinto V."/>
            <person name="Jimenez-Bremont J.F."/>
            <person name="Swaminathan K."/>
            <person name="Moose S.P."/>
            <person name="Guerrero-Gonzalez M.L."/>
            <person name="Marino-Ramirez L."/>
            <person name="Landsman D."/>
            <person name="Rodriguez-Kessler M."/>
            <person name="Delgado-Sanchez P."/>
        </authorList>
    </citation>
    <scope>NUCLEOTIDE SEQUENCE</scope>
    <source>
        <tissue evidence="2">Cladode</tissue>
    </source>
</reference>
<protein>
    <submittedName>
        <fullName evidence="2">Uncharacterized protein</fullName>
    </submittedName>
</protein>
<feature type="compositionally biased region" description="Low complexity" evidence="1">
    <location>
        <begin position="18"/>
        <end position="34"/>
    </location>
</feature>
<feature type="compositionally biased region" description="Pro residues" evidence="1">
    <location>
        <begin position="1"/>
        <end position="17"/>
    </location>
</feature>
<dbReference type="AlphaFoldDB" id="A0A7C9AKZ7"/>
<sequence length="141" mass="14687">MASAPAPPSPPSPPPRPSAASSPASPTAGSNASSTGKGFSSRLMSHTTSFQVVRASFVAYAPVGTACCAGMLPHSRPRGFTSVSLSLLEKSQLGVIRFVGFLMAQIGLSVGEESRVLINPQLGLMGFDQFHLGLVFHVVFW</sequence>
<proteinExistence type="predicted"/>
<dbReference type="EMBL" id="GISG01241683">
    <property type="protein sequence ID" value="MBA4668895.1"/>
    <property type="molecule type" value="Transcribed_RNA"/>
</dbReference>
<feature type="region of interest" description="Disordered" evidence="1">
    <location>
        <begin position="1"/>
        <end position="40"/>
    </location>
</feature>
<organism evidence="2">
    <name type="scientific">Opuntia streptacantha</name>
    <name type="common">Prickly pear cactus</name>
    <name type="synonym">Opuntia cardona</name>
    <dbReference type="NCBI Taxonomy" id="393608"/>
    <lineage>
        <taxon>Eukaryota</taxon>
        <taxon>Viridiplantae</taxon>
        <taxon>Streptophyta</taxon>
        <taxon>Embryophyta</taxon>
        <taxon>Tracheophyta</taxon>
        <taxon>Spermatophyta</taxon>
        <taxon>Magnoliopsida</taxon>
        <taxon>eudicotyledons</taxon>
        <taxon>Gunneridae</taxon>
        <taxon>Pentapetalae</taxon>
        <taxon>Caryophyllales</taxon>
        <taxon>Cactineae</taxon>
        <taxon>Cactaceae</taxon>
        <taxon>Opuntioideae</taxon>
        <taxon>Opuntia</taxon>
    </lineage>
</organism>
<evidence type="ECO:0000313" key="2">
    <source>
        <dbReference type="EMBL" id="MBA4668893.1"/>
    </source>
</evidence>
<reference evidence="2" key="1">
    <citation type="journal article" date="2013" name="J. Plant Res.">
        <title>Effect of fungi and light on seed germination of three Opuntia species from semiarid lands of central Mexico.</title>
        <authorList>
            <person name="Delgado-Sanchez P."/>
            <person name="Jimenez-Bremont J.F."/>
            <person name="Guerrero-Gonzalez Mde L."/>
            <person name="Flores J."/>
        </authorList>
    </citation>
    <scope>NUCLEOTIDE SEQUENCE</scope>
    <source>
        <tissue evidence="2">Cladode</tissue>
    </source>
</reference>
<evidence type="ECO:0000256" key="1">
    <source>
        <dbReference type="SAM" id="MobiDB-lite"/>
    </source>
</evidence>
<name>A0A7C9AKZ7_OPUST</name>